<proteinExistence type="predicted"/>
<keyword evidence="1" id="KW-0812">Transmembrane</keyword>
<name>A0A449BA18_9BACT</name>
<feature type="transmembrane region" description="Helical" evidence="1">
    <location>
        <begin position="74"/>
        <end position="101"/>
    </location>
</feature>
<dbReference type="KEGG" id="mcob:NCTC10184_00170"/>
<dbReference type="EMBL" id="LR215043">
    <property type="protein sequence ID" value="VEU77956.1"/>
    <property type="molecule type" value="Genomic_DNA"/>
</dbReference>
<accession>A0A449BA18</accession>
<dbReference type="AlphaFoldDB" id="A0A449BA18"/>
<protein>
    <submittedName>
        <fullName evidence="2">Uncharacterized protein</fullName>
    </submittedName>
</protein>
<dbReference type="Proteomes" id="UP000290876">
    <property type="component" value="Chromosome"/>
</dbReference>
<keyword evidence="1" id="KW-0472">Membrane</keyword>
<sequence>MINYIYEYDFLDLLNLYHNRPDHDGKKQKTTYRRKRNWRIIGFSLALIFAVVFILAPVLYYFAIAKKTIETNDITILVLTSVAGTFLLIVGFMVLMFHVFVQKALRAELKHNDRTTALAAYRQACKWALNFGAIKKAEPTQPKAKKTKKKAN</sequence>
<reference evidence="2 3" key="1">
    <citation type="submission" date="2019-01" db="EMBL/GenBank/DDBJ databases">
        <authorList>
            <consortium name="Pathogen Informatics"/>
        </authorList>
    </citation>
    <scope>NUCLEOTIDE SEQUENCE [LARGE SCALE GENOMIC DNA]</scope>
    <source>
        <strain evidence="2 3">NCTC10184</strain>
    </source>
</reference>
<gene>
    <name evidence="2" type="ORF">NCTC10184_00170</name>
</gene>
<dbReference type="OrthoDB" id="10009912at2"/>
<evidence type="ECO:0000256" key="1">
    <source>
        <dbReference type="SAM" id="Phobius"/>
    </source>
</evidence>
<feature type="transmembrane region" description="Helical" evidence="1">
    <location>
        <begin position="40"/>
        <end position="62"/>
    </location>
</feature>
<organism evidence="2 3">
    <name type="scientific">Mycoplasmopsis columbinasalis</name>
    <dbReference type="NCBI Taxonomy" id="114880"/>
    <lineage>
        <taxon>Bacteria</taxon>
        <taxon>Bacillati</taxon>
        <taxon>Mycoplasmatota</taxon>
        <taxon>Mycoplasmoidales</taxon>
        <taxon>Metamycoplasmataceae</taxon>
        <taxon>Mycoplasmopsis</taxon>
    </lineage>
</organism>
<evidence type="ECO:0000313" key="3">
    <source>
        <dbReference type="Proteomes" id="UP000290876"/>
    </source>
</evidence>
<dbReference type="RefSeq" id="WP_129622810.1">
    <property type="nucleotide sequence ID" value="NZ_LR215043.1"/>
</dbReference>
<keyword evidence="1" id="KW-1133">Transmembrane helix</keyword>
<evidence type="ECO:0000313" key="2">
    <source>
        <dbReference type="EMBL" id="VEU77956.1"/>
    </source>
</evidence>
<keyword evidence="3" id="KW-1185">Reference proteome</keyword>